<evidence type="ECO:0000313" key="2">
    <source>
        <dbReference type="Proteomes" id="UP000192693"/>
    </source>
</evidence>
<protein>
    <submittedName>
        <fullName evidence="1">Uncharacterized protein</fullName>
    </submittedName>
</protein>
<keyword evidence="2" id="KW-1185">Reference proteome</keyword>
<sequence length="67" mass="7247">MEGLSVIPVDILESLITALARWQGRGPSEDDTLHAGNELAAAAMAVILWDRDSSASEEPRAEQDLQE</sequence>
<dbReference type="Proteomes" id="UP000192693">
    <property type="component" value="Unassembled WGS sequence"/>
</dbReference>
<reference evidence="1 2" key="1">
    <citation type="submission" date="2016-12" db="EMBL/GenBank/DDBJ databases">
        <title>The new phylogeny of genus Mycobacterium.</title>
        <authorList>
            <person name="Tortoli E."/>
            <person name="Trovato A."/>
            <person name="Cirillo D.M."/>
        </authorList>
    </citation>
    <scope>NUCLEOTIDE SEQUENCE [LARGE SCALE GENOMIC DNA]</scope>
    <source>
        <strain evidence="1 2">DSM 45454</strain>
    </source>
</reference>
<accession>A0ABX3RC61</accession>
<gene>
    <name evidence="1" type="ORF">BST10_21920</name>
</gene>
<dbReference type="EMBL" id="MVHC01000063">
    <property type="protein sequence ID" value="OQZ91493.1"/>
    <property type="molecule type" value="Genomic_DNA"/>
</dbReference>
<organism evidence="1 2">
    <name type="scientific">Mycolicibacter algericus DSM 45454</name>
    <dbReference type="NCBI Taxonomy" id="723879"/>
    <lineage>
        <taxon>Bacteria</taxon>
        <taxon>Bacillati</taxon>
        <taxon>Actinomycetota</taxon>
        <taxon>Actinomycetes</taxon>
        <taxon>Mycobacteriales</taxon>
        <taxon>Mycobacteriaceae</taxon>
        <taxon>Mycolicibacter</taxon>
    </lineage>
</organism>
<proteinExistence type="predicted"/>
<comment type="caution">
    <text evidence="1">The sequence shown here is derived from an EMBL/GenBank/DDBJ whole genome shotgun (WGS) entry which is preliminary data.</text>
</comment>
<evidence type="ECO:0000313" key="1">
    <source>
        <dbReference type="EMBL" id="OQZ91493.1"/>
    </source>
</evidence>
<name>A0ABX3RC61_MYCAL</name>